<dbReference type="AlphaFoldDB" id="A0A1R3RPD8"/>
<proteinExistence type="predicted"/>
<sequence>MLLDVETMKDSIKSRPNQWDAGMPVGMLVLVLLQPGNAEALLHNNKTGQSSQNPRRRSRAEVDGQMAANLKRVRGQLVVRVADRRSREPAVRSGDSSSEDGEEHQKPRGRKDLQNPDPEMTAGSMVWPQGGATYKV</sequence>
<feature type="region of interest" description="Disordered" evidence="1">
    <location>
        <begin position="41"/>
        <end position="136"/>
    </location>
</feature>
<dbReference type="OrthoDB" id="10486512at2759"/>
<feature type="compositionally biased region" description="Polar residues" evidence="1">
    <location>
        <begin position="44"/>
        <end position="53"/>
    </location>
</feature>
<dbReference type="VEuPathDB" id="FungiDB:ASPCADRAFT_129414"/>
<organism evidence="2 3">
    <name type="scientific">Aspergillus carbonarius (strain ITEM 5010)</name>
    <dbReference type="NCBI Taxonomy" id="602072"/>
    <lineage>
        <taxon>Eukaryota</taxon>
        <taxon>Fungi</taxon>
        <taxon>Dikarya</taxon>
        <taxon>Ascomycota</taxon>
        <taxon>Pezizomycotina</taxon>
        <taxon>Eurotiomycetes</taxon>
        <taxon>Eurotiomycetidae</taxon>
        <taxon>Eurotiales</taxon>
        <taxon>Aspergillaceae</taxon>
        <taxon>Aspergillus</taxon>
        <taxon>Aspergillus subgen. Circumdati</taxon>
    </lineage>
</organism>
<accession>A0A1R3RPD8</accession>
<evidence type="ECO:0000313" key="2">
    <source>
        <dbReference type="EMBL" id="OOF96320.1"/>
    </source>
</evidence>
<evidence type="ECO:0000256" key="1">
    <source>
        <dbReference type="SAM" id="MobiDB-lite"/>
    </source>
</evidence>
<gene>
    <name evidence="2" type="ORF">ASPCADRAFT_129414</name>
</gene>
<dbReference type="EMBL" id="KV907498">
    <property type="protein sequence ID" value="OOF96320.1"/>
    <property type="molecule type" value="Genomic_DNA"/>
</dbReference>
<dbReference type="Proteomes" id="UP000188318">
    <property type="component" value="Unassembled WGS sequence"/>
</dbReference>
<keyword evidence="3" id="KW-1185">Reference proteome</keyword>
<feature type="compositionally biased region" description="Basic and acidic residues" evidence="1">
    <location>
        <begin position="81"/>
        <end position="90"/>
    </location>
</feature>
<feature type="compositionally biased region" description="Basic and acidic residues" evidence="1">
    <location>
        <begin position="103"/>
        <end position="114"/>
    </location>
</feature>
<name>A0A1R3RPD8_ASPC5</name>
<evidence type="ECO:0000313" key="3">
    <source>
        <dbReference type="Proteomes" id="UP000188318"/>
    </source>
</evidence>
<protein>
    <submittedName>
        <fullName evidence="2">Uncharacterized protein</fullName>
    </submittedName>
</protein>
<reference evidence="3" key="1">
    <citation type="journal article" date="2017" name="Genome Biol.">
        <title>Comparative genomics reveals high biological diversity and specific adaptations in the industrially and medically important fungal genus Aspergillus.</title>
        <authorList>
            <person name="de Vries R.P."/>
            <person name="Riley R."/>
            <person name="Wiebenga A."/>
            <person name="Aguilar-Osorio G."/>
            <person name="Amillis S."/>
            <person name="Uchima C.A."/>
            <person name="Anderluh G."/>
            <person name="Asadollahi M."/>
            <person name="Askin M."/>
            <person name="Barry K."/>
            <person name="Battaglia E."/>
            <person name="Bayram O."/>
            <person name="Benocci T."/>
            <person name="Braus-Stromeyer S.A."/>
            <person name="Caldana C."/>
            <person name="Canovas D."/>
            <person name="Cerqueira G.C."/>
            <person name="Chen F."/>
            <person name="Chen W."/>
            <person name="Choi C."/>
            <person name="Clum A."/>
            <person name="Dos Santos R.A."/>
            <person name="Damasio A.R."/>
            <person name="Diallinas G."/>
            <person name="Emri T."/>
            <person name="Fekete E."/>
            <person name="Flipphi M."/>
            <person name="Freyberg S."/>
            <person name="Gallo A."/>
            <person name="Gournas C."/>
            <person name="Habgood R."/>
            <person name="Hainaut M."/>
            <person name="Harispe M.L."/>
            <person name="Henrissat B."/>
            <person name="Hilden K.S."/>
            <person name="Hope R."/>
            <person name="Hossain A."/>
            <person name="Karabika E."/>
            <person name="Karaffa L."/>
            <person name="Karanyi Z."/>
            <person name="Krasevec N."/>
            <person name="Kuo A."/>
            <person name="Kusch H."/>
            <person name="LaButti K."/>
            <person name="Lagendijk E.L."/>
            <person name="Lapidus A."/>
            <person name="Levasseur A."/>
            <person name="Lindquist E."/>
            <person name="Lipzen A."/>
            <person name="Logrieco A.F."/>
            <person name="MacCabe A."/>
            <person name="Maekelae M.R."/>
            <person name="Malavazi I."/>
            <person name="Melin P."/>
            <person name="Meyer V."/>
            <person name="Mielnichuk N."/>
            <person name="Miskei M."/>
            <person name="Molnar A.P."/>
            <person name="Mule G."/>
            <person name="Ngan C.Y."/>
            <person name="Orejas M."/>
            <person name="Orosz E."/>
            <person name="Ouedraogo J.P."/>
            <person name="Overkamp K.M."/>
            <person name="Park H.-S."/>
            <person name="Perrone G."/>
            <person name="Piumi F."/>
            <person name="Punt P.J."/>
            <person name="Ram A.F."/>
            <person name="Ramon A."/>
            <person name="Rauscher S."/>
            <person name="Record E."/>
            <person name="Riano-Pachon D.M."/>
            <person name="Robert V."/>
            <person name="Roehrig J."/>
            <person name="Ruller R."/>
            <person name="Salamov A."/>
            <person name="Salih N.S."/>
            <person name="Samson R.A."/>
            <person name="Sandor E."/>
            <person name="Sanguinetti M."/>
            <person name="Schuetze T."/>
            <person name="Sepcic K."/>
            <person name="Shelest E."/>
            <person name="Sherlock G."/>
            <person name="Sophianopoulou V."/>
            <person name="Squina F.M."/>
            <person name="Sun H."/>
            <person name="Susca A."/>
            <person name="Todd R.B."/>
            <person name="Tsang A."/>
            <person name="Unkles S.E."/>
            <person name="van de Wiele N."/>
            <person name="van Rossen-Uffink D."/>
            <person name="Oliveira J.V."/>
            <person name="Vesth T.C."/>
            <person name="Visser J."/>
            <person name="Yu J.-H."/>
            <person name="Zhou M."/>
            <person name="Andersen M.R."/>
            <person name="Archer D.B."/>
            <person name="Baker S.E."/>
            <person name="Benoit I."/>
            <person name="Brakhage A.A."/>
            <person name="Braus G.H."/>
            <person name="Fischer R."/>
            <person name="Frisvad J.C."/>
            <person name="Goldman G.H."/>
            <person name="Houbraken J."/>
            <person name="Oakley B."/>
            <person name="Pocsi I."/>
            <person name="Scazzocchio C."/>
            <person name="Seiboth B."/>
            <person name="vanKuyk P.A."/>
            <person name="Wortman J."/>
            <person name="Dyer P.S."/>
            <person name="Grigoriev I.V."/>
        </authorList>
    </citation>
    <scope>NUCLEOTIDE SEQUENCE [LARGE SCALE GENOMIC DNA]</scope>
    <source>
        <strain evidence="3">ITEM 5010</strain>
    </source>
</reference>